<evidence type="ECO:0000256" key="3">
    <source>
        <dbReference type="ARBA" id="ARBA00022989"/>
    </source>
</evidence>
<reference evidence="7 8" key="1">
    <citation type="journal article" date="2023" name="Commun. Biol.">
        <title>Genome analysis of Parmales, the sister group of diatoms, reveals the evolutionary specialization of diatoms from phago-mixotrophs to photoautotrophs.</title>
        <authorList>
            <person name="Ban H."/>
            <person name="Sato S."/>
            <person name="Yoshikawa S."/>
            <person name="Yamada K."/>
            <person name="Nakamura Y."/>
            <person name="Ichinomiya M."/>
            <person name="Sato N."/>
            <person name="Blanc-Mathieu R."/>
            <person name="Endo H."/>
            <person name="Kuwata A."/>
            <person name="Ogata H."/>
        </authorList>
    </citation>
    <scope>NUCLEOTIDE SEQUENCE [LARGE SCALE GENOMIC DNA]</scope>
</reference>
<keyword evidence="2" id="KW-0812">Transmembrane</keyword>
<dbReference type="EMBL" id="BRYB01002452">
    <property type="protein sequence ID" value="GMI19746.1"/>
    <property type="molecule type" value="Genomic_DNA"/>
</dbReference>
<dbReference type="InterPro" id="IPR050186">
    <property type="entry name" value="TPT_transporter"/>
</dbReference>
<evidence type="ECO:0000256" key="2">
    <source>
        <dbReference type="ARBA" id="ARBA00022692"/>
    </source>
</evidence>
<evidence type="ECO:0000259" key="6">
    <source>
        <dbReference type="Pfam" id="PF03151"/>
    </source>
</evidence>
<dbReference type="Pfam" id="PF03151">
    <property type="entry name" value="TPT"/>
    <property type="match status" value="1"/>
</dbReference>
<evidence type="ECO:0000256" key="5">
    <source>
        <dbReference type="SAM" id="SignalP"/>
    </source>
</evidence>
<evidence type="ECO:0000313" key="8">
    <source>
        <dbReference type="Proteomes" id="UP001165060"/>
    </source>
</evidence>
<comment type="caution">
    <text evidence="7">The sequence shown here is derived from an EMBL/GenBank/DDBJ whole genome shotgun (WGS) entry which is preliminary data.</text>
</comment>
<keyword evidence="4" id="KW-0472">Membrane</keyword>
<accession>A0ABQ6M5C2</accession>
<keyword evidence="8" id="KW-1185">Reference proteome</keyword>
<dbReference type="Proteomes" id="UP001165060">
    <property type="component" value="Unassembled WGS sequence"/>
</dbReference>
<feature type="signal peptide" evidence="5">
    <location>
        <begin position="1"/>
        <end position="25"/>
    </location>
</feature>
<keyword evidence="5" id="KW-0732">Signal</keyword>
<dbReference type="InterPro" id="IPR004853">
    <property type="entry name" value="Sugar_P_trans_dom"/>
</dbReference>
<feature type="chain" id="PRO_5046063952" description="Sugar phosphate transporter domain-containing protein" evidence="5">
    <location>
        <begin position="26"/>
        <end position="401"/>
    </location>
</feature>
<feature type="domain" description="Sugar phosphate transporter" evidence="6">
    <location>
        <begin position="91"/>
        <end position="384"/>
    </location>
</feature>
<organism evidence="7 8">
    <name type="scientific">Tetraparma gracilis</name>
    <dbReference type="NCBI Taxonomy" id="2962635"/>
    <lineage>
        <taxon>Eukaryota</taxon>
        <taxon>Sar</taxon>
        <taxon>Stramenopiles</taxon>
        <taxon>Ochrophyta</taxon>
        <taxon>Bolidophyceae</taxon>
        <taxon>Parmales</taxon>
        <taxon>Triparmaceae</taxon>
        <taxon>Tetraparma</taxon>
    </lineage>
</organism>
<evidence type="ECO:0000313" key="7">
    <source>
        <dbReference type="EMBL" id="GMI19746.1"/>
    </source>
</evidence>
<sequence>MPSPSLLRLLLLGLLLLSSLLSSQAKPTLPGSTLPGSSLSTPQASPTPAQALPVRVVPSAPALPAALPRGGASPRASLTSPSSLSSLSTPLSFLLFYALNINYNIANKRCLNQLPHAASVGAAQLVVGAATYLLSLLLRLNIVPVLPPRDSRAASLLGQSALAHLAGHTLTTMSLGAGAVSFTHIVKSCEPIFSCLALYLYTGQVLPTPVYLSLLPIILGVSFACLNNLSFSVPSLLYASFSNVFFGARAVTGKLVLNESAAASSWSISGSGGYYGAITLASALLSVPVALACDGRGLHAALSALPDAALLPALRLLLLSGFYHYINNEVMFRCLANVTPVTLAVGNAFKRVFLIVSSVVVFKSEVGLNGWVGSGVACAGVAGYGVVKEKYAKLEGQKKGK</sequence>
<comment type="subcellular location">
    <subcellularLocation>
        <location evidence="1">Membrane</location>
        <topology evidence="1">Multi-pass membrane protein</topology>
    </subcellularLocation>
</comment>
<evidence type="ECO:0000256" key="1">
    <source>
        <dbReference type="ARBA" id="ARBA00004141"/>
    </source>
</evidence>
<keyword evidence="3" id="KW-1133">Transmembrane helix</keyword>
<proteinExistence type="predicted"/>
<protein>
    <recommendedName>
        <fullName evidence="6">Sugar phosphate transporter domain-containing protein</fullName>
    </recommendedName>
</protein>
<name>A0ABQ6M5C2_9STRA</name>
<evidence type="ECO:0000256" key="4">
    <source>
        <dbReference type="ARBA" id="ARBA00023136"/>
    </source>
</evidence>
<dbReference type="PANTHER" id="PTHR11132">
    <property type="entry name" value="SOLUTE CARRIER FAMILY 35"/>
    <property type="match status" value="1"/>
</dbReference>
<gene>
    <name evidence="7" type="ORF">TeGR_g10352</name>
</gene>